<dbReference type="Proteomes" id="UP000095282">
    <property type="component" value="Unplaced"/>
</dbReference>
<proteinExistence type="predicted"/>
<evidence type="ECO:0000313" key="2">
    <source>
        <dbReference type="Proteomes" id="UP000095282"/>
    </source>
</evidence>
<dbReference type="AlphaFoldDB" id="A0A1I7UP02"/>
<dbReference type="eggNOG" id="ENOG502TDUV">
    <property type="taxonomic scope" value="Eukaryota"/>
</dbReference>
<feature type="region of interest" description="Disordered" evidence="1">
    <location>
        <begin position="25"/>
        <end position="50"/>
    </location>
</feature>
<evidence type="ECO:0000256" key="1">
    <source>
        <dbReference type="SAM" id="MobiDB-lite"/>
    </source>
</evidence>
<sequence length="97" mass="10918">MGIGQSTLQILQLIIKKLYSVGADTSPSEDVSGRMNSHLDNNNNDNDFCDNNENDITEYLDEEFISVEMISNCEEESEIELDDSFSDNNSNTTEEID</sequence>
<keyword evidence="2" id="KW-1185">Reference proteome</keyword>
<feature type="compositionally biased region" description="Polar residues" evidence="1">
    <location>
        <begin position="25"/>
        <end position="39"/>
    </location>
</feature>
<protein>
    <submittedName>
        <fullName evidence="3">Uncharacterized protein</fullName>
    </submittedName>
</protein>
<evidence type="ECO:0000313" key="3">
    <source>
        <dbReference type="WBParaSite" id="Csp11.Scaffold630.g17895.t1"/>
    </source>
</evidence>
<dbReference type="WBParaSite" id="Csp11.Scaffold630.g17895.t1">
    <property type="protein sequence ID" value="Csp11.Scaffold630.g17895.t1"/>
    <property type="gene ID" value="Csp11.Scaffold630.g17895"/>
</dbReference>
<accession>A0A1I7UP02</accession>
<feature type="compositionally biased region" description="Polar residues" evidence="1">
    <location>
        <begin position="86"/>
        <end position="97"/>
    </location>
</feature>
<organism evidence="2 3">
    <name type="scientific">Caenorhabditis tropicalis</name>
    <dbReference type="NCBI Taxonomy" id="1561998"/>
    <lineage>
        <taxon>Eukaryota</taxon>
        <taxon>Metazoa</taxon>
        <taxon>Ecdysozoa</taxon>
        <taxon>Nematoda</taxon>
        <taxon>Chromadorea</taxon>
        <taxon>Rhabditida</taxon>
        <taxon>Rhabditina</taxon>
        <taxon>Rhabditomorpha</taxon>
        <taxon>Rhabditoidea</taxon>
        <taxon>Rhabditidae</taxon>
        <taxon>Peloderinae</taxon>
        <taxon>Caenorhabditis</taxon>
    </lineage>
</organism>
<name>A0A1I7UP02_9PELO</name>
<reference evidence="3" key="1">
    <citation type="submission" date="2016-11" db="UniProtKB">
        <authorList>
            <consortium name="WormBaseParasite"/>
        </authorList>
    </citation>
    <scope>IDENTIFICATION</scope>
</reference>
<feature type="compositionally biased region" description="Acidic residues" evidence="1">
    <location>
        <begin position="75"/>
        <end position="85"/>
    </location>
</feature>
<feature type="region of interest" description="Disordered" evidence="1">
    <location>
        <begin position="75"/>
        <end position="97"/>
    </location>
</feature>